<evidence type="ECO:0000256" key="1">
    <source>
        <dbReference type="SAM" id="Coils"/>
    </source>
</evidence>
<reference evidence="3" key="1">
    <citation type="submission" date="2021-02" db="EMBL/GenBank/DDBJ databases">
        <authorList>
            <person name="Dougan E. K."/>
            <person name="Rhodes N."/>
            <person name="Thang M."/>
            <person name="Chan C."/>
        </authorList>
    </citation>
    <scope>NUCLEOTIDE SEQUENCE</scope>
</reference>
<gene>
    <name evidence="3" type="ORF">SPIL2461_LOCUS13727</name>
</gene>
<comment type="caution">
    <text evidence="3">The sequence shown here is derived from an EMBL/GenBank/DDBJ whole genome shotgun (WGS) entry which is preliminary data.</text>
</comment>
<feature type="region of interest" description="Disordered" evidence="2">
    <location>
        <begin position="283"/>
        <end position="391"/>
    </location>
</feature>
<feature type="compositionally biased region" description="Basic and acidic residues" evidence="2">
    <location>
        <begin position="285"/>
        <end position="295"/>
    </location>
</feature>
<feature type="non-terminal residue" evidence="3">
    <location>
        <position position="414"/>
    </location>
</feature>
<dbReference type="Proteomes" id="UP000649617">
    <property type="component" value="Unassembled WGS sequence"/>
</dbReference>
<keyword evidence="1" id="KW-0175">Coiled coil</keyword>
<evidence type="ECO:0000313" key="3">
    <source>
        <dbReference type="EMBL" id="CAE7523546.1"/>
    </source>
</evidence>
<accession>A0A812TH93</accession>
<name>A0A812TH93_SYMPI</name>
<keyword evidence="4" id="KW-1185">Reference proteome</keyword>
<feature type="coiled-coil region" evidence="1">
    <location>
        <begin position="14"/>
        <end position="62"/>
    </location>
</feature>
<feature type="compositionally biased region" description="Low complexity" evidence="2">
    <location>
        <begin position="323"/>
        <end position="335"/>
    </location>
</feature>
<protein>
    <submittedName>
        <fullName evidence="3">Uncharacterized protein</fullName>
    </submittedName>
</protein>
<dbReference type="OrthoDB" id="442335at2759"/>
<evidence type="ECO:0000256" key="2">
    <source>
        <dbReference type="SAM" id="MobiDB-lite"/>
    </source>
</evidence>
<dbReference type="EMBL" id="CAJNIZ010030413">
    <property type="protein sequence ID" value="CAE7523546.1"/>
    <property type="molecule type" value="Genomic_DNA"/>
</dbReference>
<proteinExistence type="predicted"/>
<evidence type="ECO:0000313" key="4">
    <source>
        <dbReference type="Proteomes" id="UP000649617"/>
    </source>
</evidence>
<sequence length="414" mass="45575">ELASRDFTREQIQLQDFRSKIQGARQLLPELRARRRDLDSAVQAIEARSGELRQRCAEAEREALEDFEVLRSHLNSVESLKQAVLSRERDVRLRLAGQIEEFCQRLLQADGSNSSAAAAFRAEFPDLQAAADTMCSRACSLPQVDVPIDDVPFEARVRSEKLRRYVVAERLLRAKDMSLWRLEQQRRQLIAETTEGAEWIRHLGSMLDRYAEELGYVCYFCSERFSAAAANSRCAWNQATSPSGRALSPDRRVPQQLWGGGAHFWVPLPAPVSAAAAAALASCGPDHRDPRDLREPWVNWQAPPPPPPLWADPLEGYAPQPPQVSSASSRAASPSITRHGGPAFSGPAAPRRDLAAFGQGGPGDIPVPPPSRGPAAFTERRCGGGGPLPVVEAREIDSRPILRGREEADGFSLL</sequence>
<organism evidence="3 4">
    <name type="scientific">Symbiodinium pilosum</name>
    <name type="common">Dinoflagellate</name>
    <dbReference type="NCBI Taxonomy" id="2952"/>
    <lineage>
        <taxon>Eukaryota</taxon>
        <taxon>Sar</taxon>
        <taxon>Alveolata</taxon>
        <taxon>Dinophyceae</taxon>
        <taxon>Suessiales</taxon>
        <taxon>Symbiodiniaceae</taxon>
        <taxon>Symbiodinium</taxon>
    </lineage>
</organism>
<dbReference type="AlphaFoldDB" id="A0A812TH93"/>